<dbReference type="PANTHER" id="PTHR31157">
    <property type="entry name" value="SCP DOMAIN-CONTAINING PROTEIN"/>
    <property type="match status" value="1"/>
</dbReference>
<dbReference type="AlphaFoldDB" id="A0A1F6FT95"/>
<protein>
    <recommendedName>
        <fullName evidence="2">SCP domain-containing protein</fullName>
    </recommendedName>
</protein>
<evidence type="ECO:0000313" key="3">
    <source>
        <dbReference type="EMBL" id="OGG89083.1"/>
    </source>
</evidence>
<dbReference type="Proteomes" id="UP000179230">
    <property type="component" value="Unassembled WGS sequence"/>
</dbReference>
<proteinExistence type="predicted"/>
<evidence type="ECO:0000313" key="4">
    <source>
        <dbReference type="Proteomes" id="UP000179230"/>
    </source>
</evidence>
<comment type="caution">
    <text evidence="3">The sequence shown here is derived from an EMBL/GenBank/DDBJ whole genome shotgun (WGS) entry which is preliminary data.</text>
</comment>
<keyword evidence="1" id="KW-0812">Transmembrane</keyword>
<evidence type="ECO:0000256" key="1">
    <source>
        <dbReference type="SAM" id="Phobius"/>
    </source>
</evidence>
<keyword evidence="1" id="KW-0472">Membrane</keyword>
<dbReference type="Gene3D" id="3.40.33.10">
    <property type="entry name" value="CAP"/>
    <property type="match status" value="1"/>
</dbReference>
<feature type="transmembrane region" description="Helical" evidence="1">
    <location>
        <begin position="41"/>
        <end position="61"/>
    </location>
</feature>
<evidence type="ECO:0000259" key="2">
    <source>
        <dbReference type="Pfam" id="PF00188"/>
    </source>
</evidence>
<organism evidence="3 4">
    <name type="scientific">Candidatus Kaiserbacteria bacterium RIFOXYD1_FULL_42_15</name>
    <dbReference type="NCBI Taxonomy" id="1798532"/>
    <lineage>
        <taxon>Bacteria</taxon>
        <taxon>Candidatus Kaiseribacteriota</taxon>
    </lineage>
</organism>
<keyword evidence="1" id="KW-1133">Transmembrane helix</keyword>
<dbReference type="InterPro" id="IPR014044">
    <property type="entry name" value="CAP_dom"/>
</dbReference>
<dbReference type="SUPFAM" id="SSF55797">
    <property type="entry name" value="PR-1-like"/>
    <property type="match status" value="1"/>
</dbReference>
<feature type="transmembrane region" description="Helical" evidence="1">
    <location>
        <begin position="348"/>
        <end position="367"/>
    </location>
</feature>
<dbReference type="Pfam" id="PF00188">
    <property type="entry name" value="CAP"/>
    <property type="match status" value="1"/>
</dbReference>
<dbReference type="PANTHER" id="PTHR31157:SF1">
    <property type="entry name" value="SCP DOMAIN-CONTAINING PROTEIN"/>
    <property type="match status" value="1"/>
</dbReference>
<gene>
    <name evidence="3" type="ORF">A2592_02290</name>
</gene>
<dbReference type="InterPro" id="IPR035940">
    <property type="entry name" value="CAP_sf"/>
</dbReference>
<reference evidence="3 4" key="1">
    <citation type="journal article" date="2016" name="Nat. Commun.">
        <title>Thousands of microbial genomes shed light on interconnected biogeochemical processes in an aquifer system.</title>
        <authorList>
            <person name="Anantharaman K."/>
            <person name="Brown C.T."/>
            <person name="Hug L.A."/>
            <person name="Sharon I."/>
            <person name="Castelle C.J."/>
            <person name="Probst A.J."/>
            <person name="Thomas B.C."/>
            <person name="Singh A."/>
            <person name="Wilkins M.J."/>
            <person name="Karaoz U."/>
            <person name="Brodie E.L."/>
            <person name="Williams K.H."/>
            <person name="Hubbard S.S."/>
            <person name="Banfield J.F."/>
        </authorList>
    </citation>
    <scope>NUCLEOTIDE SEQUENCE [LARGE SCALE GENOMIC DNA]</scope>
</reference>
<sequence length="404" mass="44424">MIVSIKYRAWFSFMRKKIKDHFIPHAGNDYTPHMLQKTAMLGMLGLILLSFLVANFQALLWQGSSWLVGTVLPSIVTDLTNHERNNLSLTSLRRSAVLDKAAQLKADDMAAGSYFSHTSPAGVTPWYWFEQAGYLFTYAGENLAVHFSDSDEVVEAWMKSPTHRANIVNDNYTEIGIGTARGVYEGYETVFVVQLFGTPAMKSLLPLVAKQEPVVEPFPIIKETISTTSLFQINDDLPIAILGAEITTSSSSPTGPVVENIESDTPNHSDPVISDVNVEFTPINNPTTTDPVVVVNDTHVLMYLDTVSTSTDLIPLPVSTSLSYMSSTSMAIPITARLATQPNNILQILYIIIGLLTIISLLASVLIEWRKQQLLQVSYGVLLLLLMSGLFYMHVVITAGALVV</sequence>
<name>A0A1F6FT95_9BACT</name>
<dbReference type="EMBL" id="MFMT01000007">
    <property type="protein sequence ID" value="OGG89083.1"/>
    <property type="molecule type" value="Genomic_DNA"/>
</dbReference>
<dbReference type="CDD" id="cd05379">
    <property type="entry name" value="CAP_bacterial"/>
    <property type="match status" value="1"/>
</dbReference>
<accession>A0A1F6FT95</accession>
<feature type="transmembrane region" description="Helical" evidence="1">
    <location>
        <begin position="379"/>
        <end position="403"/>
    </location>
</feature>
<feature type="domain" description="SCP" evidence="2">
    <location>
        <begin position="78"/>
        <end position="195"/>
    </location>
</feature>